<comment type="caution">
    <text evidence="2">The sequence shown here is derived from an EMBL/GenBank/DDBJ whole genome shotgun (WGS) entry which is preliminary data.</text>
</comment>
<keyword evidence="3" id="KW-1185">Reference proteome</keyword>
<feature type="transmembrane region" description="Helical" evidence="1">
    <location>
        <begin position="384"/>
        <end position="405"/>
    </location>
</feature>
<feature type="transmembrane region" description="Helical" evidence="1">
    <location>
        <begin position="358"/>
        <end position="378"/>
    </location>
</feature>
<dbReference type="Proteomes" id="UP001209229">
    <property type="component" value="Unassembled WGS sequence"/>
</dbReference>
<keyword evidence="1" id="KW-0812">Transmembrane</keyword>
<keyword evidence="1" id="KW-0472">Membrane</keyword>
<organism evidence="2 3">
    <name type="scientific">Plebeiibacterium sediminum</name>
    <dbReference type="NCBI Taxonomy" id="2992112"/>
    <lineage>
        <taxon>Bacteria</taxon>
        <taxon>Pseudomonadati</taxon>
        <taxon>Bacteroidota</taxon>
        <taxon>Bacteroidia</taxon>
        <taxon>Marinilabiliales</taxon>
        <taxon>Marinilabiliaceae</taxon>
        <taxon>Plebeiibacterium</taxon>
    </lineage>
</organism>
<proteinExistence type="predicted"/>
<sequence length="409" mass="48136">MKIDIINKFVSLLLECHQFTGDERYEDELLFEFLDPTYYDFLDENNFTYTKVSEGAILSLGNLPFNIYFNEPHFYEEIVNADDDKNFLIINFKGESIYFDSASKIIFSDGKIKNDSFFLDNIKAYKLFFKYITSSIGIADYVNELDKELVFYSSTKGIFTIKYNLAFPEPIFEENLLPFYEKLIKELEAFDFKLFFISEIINMLQSEKYEDRIYKLFLKSREIYDAAKRNYELKLSGFDFNKLRNDLNIQKEKYLTSLREILKDISKQVIGVPISVIVAVFAAVKIDDLQTAIVITIIFFFFILYQLSLEFYILSDLNEIQSDFNSDIDIISREKSFNETDVDSIKNIVIGKIQRIKLILRLVLTITYIVSLSYFILIALKYNWCMICSTIIYFVLVLISTFLTIKQKQ</sequence>
<feature type="transmembrane region" description="Helical" evidence="1">
    <location>
        <begin position="292"/>
        <end position="314"/>
    </location>
</feature>
<gene>
    <name evidence="2" type="ORF">OM075_22605</name>
</gene>
<reference evidence="2" key="1">
    <citation type="submission" date="2022-10" db="EMBL/GenBank/DDBJ databases">
        <authorList>
            <person name="Yu W.X."/>
        </authorList>
    </citation>
    <scope>NUCLEOTIDE SEQUENCE</scope>
    <source>
        <strain evidence="2">AAT</strain>
    </source>
</reference>
<dbReference type="RefSeq" id="WP_301192829.1">
    <property type="nucleotide sequence ID" value="NZ_JAPDPJ010000094.1"/>
</dbReference>
<feature type="transmembrane region" description="Helical" evidence="1">
    <location>
        <begin position="269"/>
        <end position="286"/>
    </location>
</feature>
<accession>A0AAE3SII5</accession>
<dbReference type="EMBL" id="JAPDPJ010000094">
    <property type="protein sequence ID" value="MCW3789273.1"/>
    <property type="molecule type" value="Genomic_DNA"/>
</dbReference>
<dbReference type="AlphaFoldDB" id="A0AAE3SII5"/>
<protein>
    <submittedName>
        <fullName evidence="2">Uncharacterized protein</fullName>
    </submittedName>
</protein>
<evidence type="ECO:0000313" key="2">
    <source>
        <dbReference type="EMBL" id="MCW3789273.1"/>
    </source>
</evidence>
<keyword evidence="1" id="KW-1133">Transmembrane helix</keyword>
<name>A0AAE3SII5_9BACT</name>
<evidence type="ECO:0000313" key="3">
    <source>
        <dbReference type="Proteomes" id="UP001209229"/>
    </source>
</evidence>
<evidence type="ECO:0000256" key="1">
    <source>
        <dbReference type="SAM" id="Phobius"/>
    </source>
</evidence>